<dbReference type="InterPro" id="IPR025846">
    <property type="entry name" value="TBL_N"/>
</dbReference>
<dbReference type="Gene3D" id="3.40.50.150">
    <property type="entry name" value="Vaccinia Virus protein VP39"/>
    <property type="match status" value="1"/>
</dbReference>
<protein>
    <submittedName>
        <fullName evidence="10">Uncharacterized protein</fullName>
    </submittedName>
</protein>
<feature type="transmembrane region" description="Helical" evidence="7">
    <location>
        <begin position="33"/>
        <end position="52"/>
    </location>
</feature>
<keyword evidence="3 7" id="KW-0812">Transmembrane</keyword>
<comment type="similarity">
    <text evidence="2">Belongs to the PC-esterase family. TBL subfamily.</text>
</comment>
<keyword evidence="11" id="KW-1185">Reference proteome</keyword>
<keyword evidence="6 7" id="KW-0472">Membrane</keyword>
<dbReference type="EMBL" id="AWWV01011032">
    <property type="protein sequence ID" value="OMO75340.1"/>
    <property type="molecule type" value="Genomic_DNA"/>
</dbReference>
<dbReference type="InterPro" id="IPR029063">
    <property type="entry name" value="SAM-dependent_MTases_sf"/>
</dbReference>
<sequence>MSRRPVNPGRRFADGGSIPFVGSVQSKTRSSPLLSIGLLVVGAILLICYMYSGSGTSINTKEAFSKVEGGSSCTLEVQRALPILKKAYGDSMNKVLHVGPDSCSVVSKLLKEDDSQAWGVEPYDLDDADASCKSLVRKGIVRVADIKFPLPYRAKSFSLVIVSDALDYLSPRYLNKTLPELARVSADGVIIFSGYPGQQKAKVAELSKFGHPAKLRSSSWWIKYFVQTKLEENETATKKFEQASTKRKASISSSPTHPQFLRFKPITAVNVTTGSDTDASEESPCDYSDGSWIYDPDFRFDRYDSSCKEIFKGWNCILNNKSNARDIVKWRWKPRNCNLPPFDPLKFLQTYKDTNIGFVGDSLNRNMFVSLFCTLKRVSSEVKKWRPAGADRGFTFLQYNLTIAYHRTNLLARYGRWSANGNGGKLEALGYREGYRVDIDIPDGTWEKATSFHDILIFNTGHWWWAPSKFDPVNSPMLFFEKGQPVLPPIPPDVGLDKVLKHMIQFVEKTTKSGAIKLFRTQSPRHFEGGDWDQGGSCQRSQPLLPEQVEDLFSVKNNGTNVEARLVNQHLYKALKGSNFHLLDITHMSEFRADAHPSSAGGKKHDDCMHWCLPGITDTWNDLLVTHLNSLKIRN</sequence>
<proteinExistence type="inferred from homology"/>
<dbReference type="PANTHER" id="PTHR34208">
    <property type="entry name" value="S-ADENOSYL-L-METHIONINE-DEPENDENT METHYLTRANSFERASE-RELATED"/>
    <property type="match status" value="1"/>
</dbReference>
<comment type="subcellular location">
    <subcellularLocation>
        <location evidence="1">Membrane</location>
        <topology evidence="1">Single-pass membrane protein</topology>
    </subcellularLocation>
</comment>
<dbReference type="AlphaFoldDB" id="A0A1R3HYG0"/>
<dbReference type="Pfam" id="PF13839">
    <property type="entry name" value="PC-Esterase"/>
    <property type="match status" value="1"/>
</dbReference>
<organism evidence="10 11">
    <name type="scientific">Corchorus capsularis</name>
    <name type="common">Jute</name>
    <dbReference type="NCBI Taxonomy" id="210143"/>
    <lineage>
        <taxon>Eukaryota</taxon>
        <taxon>Viridiplantae</taxon>
        <taxon>Streptophyta</taxon>
        <taxon>Embryophyta</taxon>
        <taxon>Tracheophyta</taxon>
        <taxon>Spermatophyta</taxon>
        <taxon>Magnoliopsida</taxon>
        <taxon>eudicotyledons</taxon>
        <taxon>Gunneridae</taxon>
        <taxon>Pentapetalae</taxon>
        <taxon>rosids</taxon>
        <taxon>malvids</taxon>
        <taxon>Malvales</taxon>
        <taxon>Malvaceae</taxon>
        <taxon>Grewioideae</taxon>
        <taxon>Apeibeae</taxon>
        <taxon>Corchorus</taxon>
    </lineage>
</organism>
<evidence type="ECO:0000313" key="10">
    <source>
        <dbReference type="EMBL" id="OMO75340.1"/>
    </source>
</evidence>
<evidence type="ECO:0000259" key="9">
    <source>
        <dbReference type="Pfam" id="PF14416"/>
    </source>
</evidence>
<reference evidence="10 11" key="1">
    <citation type="submission" date="2013-09" db="EMBL/GenBank/DDBJ databases">
        <title>Corchorus capsularis genome sequencing.</title>
        <authorList>
            <person name="Alam M."/>
            <person name="Haque M.S."/>
            <person name="Islam M.S."/>
            <person name="Emdad E.M."/>
            <person name="Islam M.M."/>
            <person name="Ahmed B."/>
            <person name="Halim A."/>
            <person name="Hossen Q.M.M."/>
            <person name="Hossain M.Z."/>
            <person name="Ahmed R."/>
            <person name="Khan M.M."/>
            <person name="Islam R."/>
            <person name="Rashid M.M."/>
            <person name="Khan S.A."/>
            <person name="Rahman M.S."/>
            <person name="Alam M."/>
        </authorList>
    </citation>
    <scope>NUCLEOTIDE SEQUENCE [LARGE SCALE GENOMIC DNA]</scope>
    <source>
        <strain evidence="11">cv. CVL-1</strain>
        <tissue evidence="10">Whole seedling</tissue>
    </source>
</reference>
<dbReference type="Proteomes" id="UP000188268">
    <property type="component" value="Unassembled WGS sequence"/>
</dbReference>
<dbReference type="GO" id="GO:0008168">
    <property type="term" value="F:methyltransferase activity"/>
    <property type="evidence" value="ECO:0007669"/>
    <property type="project" value="InterPro"/>
</dbReference>
<comment type="caution">
    <text evidence="10">The sequence shown here is derived from an EMBL/GenBank/DDBJ whole genome shotgun (WGS) entry which is preliminary data.</text>
</comment>
<name>A0A1R3HYG0_COCAP</name>
<evidence type="ECO:0000256" key="2">
    <source>
        <dbReference type="ARBA" id="ARBA00007727"/>
    </source>
</evidence>
<evidence type="ECO:0000259" key="8">
    <source>
        <dbReference type="Pfam" id="PF13839"/>
    </source>
</evidence>
<evidence type="ECO:0000256" key="6">
    <source>
        <dbReference type="ARBA" id="ARBA00023136"/>
    </source>
</evidence>
<dbReference type="OrthoDB" id="630188at2759"/>
<feature type="domain" description="Trichome birefringence-like C-terminal" evidence="8">
    <location>
        <begin position="339"/>
        <end position="626"/>
    </location>
</feature>
<feature type="domain" description="Trichome birefringence-like N-terminal" evidence="9">
    <location>
        <begin position="284"/>
        <end position="338"/>
    </location>
</feature>
<gene>
    <name evidence="10" type="ORF">CCACVL1_16231</name>
</gene>
<dbReference type="Pfam" id="PF14416">
    <property type="entry name" value="PMR5N"/>
    <property type="match status" value="1"/>
</dbReference>
<dbReference type="GO" id="GO:0045488">
    <property type="term" value="P:pectin metabolic process"/>
    <property type="evidence" value="ECO:0007669"/>
    <property type="project" value="InterPro"/>
</dbReference>
<dbReference type="Gramene" id="OMO75340">
    <property type="protein sequence ID" value="OMO75340"/>
    <property type="gene ID" value="CCACVL1_16231"/>
</dbReference>
<dbReference type="GO" id="GO:0016020">
    <property type="term" value="C:membrane"/>
    <property type="evidence" value="ECO:0007669"/>
    <property type="project" value="UniProtKB-SubCell"/>
</dbReference>
<dbReference type="InterPro" id="IPR026057">
    <property type="entry name" value="TBL_C"/>
</dbReference>
<dbReference type="SUPFAM" id="SSF53335">
    <property type="entry name" value="S-adenosyl-L-methionine-dependent methyltransferases"/>
    <property type="match status" value="1"/>
</dbReference>
<dbReference type="STRING" id="210143.A0A1R3HYG0"/>
<evidence type="ECO:0000256" key="3">
    <source>
        <dbReference type="ARBA" id="ARBA00022692"/>
    </source>
</evidence>
<evidence type="ECO:0000256" key="5">
    <source>
        <dbReference type="ARBA" id="ARBA00022989"/>
    </source>
</evidence>
<evidence type="ECO:0000256" key="4">
    <source>
        <dbReference type="ARBA" id="ARBA00022968"/>
    </source>
</evidence>
<evidence type="ECO:0000256" key="1">
    <source>
        <dbReference type="ARBA" id="ARBA00004167"/>
    </source>
</evidence>
<accession>A0A1R3HYG0</accession>
<keyword evidence="4" id="KW-0735">Signal-anchor</keyword>
<keyword evidence="5 7" id="KW-1133">Transmembrane helix</keyword>
<dbReference type="PANTHER" id="PTHR34208:SF5">
    <property type="entry name" value="OS01G0144000 PROTEIN"/>
    <property type="match status" value="1"/>
</dbReference>
<dbReference type="InterPro" id="IPR044689">
    <property type="entry name" value="CGR2/3"/>
</dbReference>
<evidence type="ECO:0000313" key="11">
    <source>
        <dbReference type="Proteomes" id="UP000188268"/>
    </source>
</evidence>
<evidence type="ECO:0000256" key="7">
    <source>
        <dbReference type="SAM" id="Phobius"/>
    </source>
</evidence>